<evidence type="ECO:0000313" key="1">
    <source>
        <dbReference type="EMBL" id="MBX69266.1"/>
    </source>
</evidence>
<organism evidence="1">
    <name type="scientific">Rhizophora mucronata</name>
    <name type="common">Asiatic mangrove</name>
    <dbReference type="NCBI Taxonomy" id="61149"/>
    <lineage>
        <taxon>Eukaryota</taxon>
        <taxon>Viridiplantae</taxon>
        <taxon>Streptophyta</taxon>
        <taxon>Embryophyta</taxon>
        <taxon>Tracheophyta</taxon>
        <taxon>Spermatophyta</taxon>
        <taxon>Magnoliopsida</taxon>
        <taxon>eudicotyledons</taxon>
        <taxon>Gunneridae</taxon>
        <taxon>Pentapetalae</taxon>
        <taxon>rosids</taxon>
        <taxon>fabids</taxon>
        <taxon>Malpighiales</taxon>
        <taxon>Rhizophoraceae</taxon>
        <taxon>Rhizophora</taxon>
    </lineage>
</organism>
<proteinExistence type="predicted"/>
<reference evidence="1" key="1">
    <citation type="submission" date="2018-02" db="EMBL/GenBank/DDBJ databases">
        <title>Rhizophora mucronata_Transcriptome.</title>
        <authorList>
            <person name="Meera S.P."/>
            <person name="Sreeshan A."/>
            <person name="Augustine A."/>
        </authorList>
    </citation>
    <scope>NUCLEOTIDE SEQUENCE</scope>
    <source>
        <tissue evidence="1">Leaf</tissue>
    </source>
</reference>
<sequence>MVPDLLFSSKAYQSAHPVKFPNGTKIVAKKLIPPWKQVTAKSSLNQRM</sequence>
<dbReference type="AlphaFoldDB" id="A0A2P2QQE0"/>
<name>A0A2P2QQE0_RHIMU</name>
<dbReference type="EMBL" id="GGEC01088782">
    <property type="protein sequence ID" value="MBX69266.1"/>
    <property type="molecule type" value="Transcribed_RNA"/>
</dbReference>
<accession>A0A2P2QQE0</accession>
<protein>
    <submittedName>
        <fullName evidence="1">Uncharacterized protein</fullName>
    </submittedName>
</protein>